<dbReference type="GO" id="GO:0036088">
    <property type="term" value="P:D-serine catabolic process"/>
    <property type="evidence" value="ECO:0007669"/>
    <property type="project" value="TreeGrafter"/>
</dbReference>
<sequence length="382" mass="40011">MTLAPPPAARVGDSLASVATPSLTIDLDAFDANLAAMAAFAARHGVALRPHAKAHKSSEIAKRQIGAGAVGVCCQKLSEAYPFAAAGIESIHVSNEFVGADKLAMAVELASHVRLSVCVDALPQVQALGDAAARAGVTIDVLPEVDAGQHRCGVTSEDALLALVDGIAARSALRFAGLQAYHGGIQHVADWTARKLEAHRAADIAAHYVRALDVRGVRCGVVTGGGTGTVEFDAASGVFTELQPGSYLFMDGDYGGIGWGGEMRWRHSLFVLSTVMSATRPGMAVCDVGLKGLAVDSGLPRCANWLDASAGPALTYISANDEHGMLQAQRDSEGDFADLVGKRLLLPPGHCDPTVNLYDEYVCYRGDRVTDIWPIDARGLSR</sequence>
<dbReference type="OrthoDB" id="9772497at2"/>
<dbReference type="PANTHER" id="PTHR28004">
    <property type="entry name" value="ZGC:162816-RELATED"/>
    <property type="match status" value="1"/>
</dbReference>
<dbReference type="InterPro" id="IPR001608">
    <property type="entry name" value="Ala_racemase_N"/>
</dbReference>
<dbReference type="Proteomes" id="UP000054624">
    <property type="component" value="Unassembled WGS sequence"/>
</dbReference>
<dbReference type="InterPro" id="IPR029066">
    <property type="entry name" value="PLP-binding_barrel"/>
</dbReference>
<organism evidence="4 5">
    <name type="scientific">Caballeronia temeraria</name>
    <dbReference type="NCBI Taxonomy" id="1777137"/>
    <lineage>
        <taxon>Bacteria</taxon>
        <taxon>Pseudomonadati</taxon>
        <taxon>Pseudomonadota</taxon>
        <taxon>Betaproteobacteria</taxon>
        <taxon>Burkholderiales</taxon>
        <taxon>Burkholderiaceae</taxon>
        <taxon>Caballeronia</taxon>
    </lineage>
</organism>
<keyword evidence="5" id="KW-1185">Reference proteome</keyword>
<evidence type="ECO:0000256" key="2">
    <source>
        <dbReference type="ARBA" id="ARBA00023239"/>
    </source>
</evidence>
<dbReference type="CDD" id="cd06819">
    <property type="entry name" value="PLPDE_III_LS_D-TA"/>
    <property type="match status" value="1"/>
</dbReference>
<feature type="domain" description="D-serine dehydratase-like" evidence="3">
    <location>
        <begin position="268"/>
        <end position="365"/>
    </location>
</feature>
<evidence type="ECO:0000259" key="3">
    <source>
        <dbReference type="SMART" id="SM01119"/>
    </source>
</evidence>
<dbReference type="Pfam" id="PF14031">
    <property type="entry name" value="D-ser_dehydrat"/>
    <property type="match status" value="1"/>
</dbReference>
<accession>A0A157ZRK7</accession>
<dbReference type="SMART" id="SM01119">
    <property type="entry name" value="D-ser_dehydrat"/>
    <property type="match status" value="1"/>
</dbReference>
<dbReference type="GO" id="GO:0008721">
    <property type="term" value="F:D-serine ammonia-lyase activity"/>
    <property type="evidence" value="ECO:0007669"/>
    <property type="project" value="TreeGrafter"/>
</dbReference>
<dbReference type="RefSeq" id="WP_061159141.1">
    <property type="nucleotide sequence ID" value="NZ_FCOI02000003.1"/>
</dbReference>
<dbReference type="InterPro" id="IPR026956">
    <property type="entry name" value="D-ser_dehydrat-like_dom"/>
</dbReference>
<dbReference type="Gene3D" id="3.20.20.10">
    <property type="entry name" value="Alanine racemase"/>
    <property type="match status" value="1"/>
</dbReference>
<dbReference type="SUPFAM" id="SSF51419">
    <property type="entry name" value="PLP-binding barrel"/>
    <property type="match status" value="1"/>
</dbReference>
<evidence type="ECO:0000313" key="4">
    <source>
        <dbReference type="EMBL" id="SAK48148.1"/>
    </source>
</evidence>
<evidence type="ECO:0000256" key="1">
    <source>
        <dbReference type="ARBA" id="ARBA00005323"/>
    </source>
</evidence>
<reference evidence="5" key="1">
    <citation type="submission" date="2016-01" db="EMBL/GenBank/DDBJ databases">
        <authorList>
            <person name="Peeters Charlotte."/>
        </authorList>
    </citation>
    <scope>NUCLEOTIDE SEQUENCE [LARGE SCALE GENOMIC DNA]</scope>
</reference>
<dbReference type="InterPro" id="IPR042208">
    <property type="entry name" value="D-ser_dehydrat-like_sf"/>
</dbReference>
<dbReference type="Pfam" id="PF01168">
    <property type="entry name" value="Ala_racemase_N"/>
    <property type="match status" value="1"/>
</dbReference>
<gene>
    <name evidence="4" type="ORF">AWB76_01157</name>
</gene>
<keyword evidence="2" id="KW-0456">Lyase</keyword>
<evidence type="ECO:0000313" key="5">
    <source>
        <dbReference type="Proteomes" id="UP000054624"/>
    </source>
</evidence>
<dbReference type="InterPro" id="IPR051466">
    <property type="entry name" value="D-amino_acid_metab_enzyme"/>
</dbReference>
<proteinExistence type="inferred from homology"/>
<dbReference type="PANTHER" id="PTHR28004:SF2">
    <property type="entry name" value="D-SERINE DEHYDRATASE"/>
    <property type="match status" value="1"/>
</dbReference>
<dbReference type="AlphaFoldDB" id="A0A157ZRK7"/>
<dbReference type="Gene3D" id="2.40.37.20">
    <property type="entry name" value="D-serine dehydratase-like domain"/>
    <property type="match status" value="1"/>
</dbReference>
<dbReference type="STRING" id="1777137.AWB76_01157"/>
<name>A0A157ZRK7_9BURK</name>
<dbReference type="EMBL" id="FCOI02000003">
    <property type="protein sequence ID" value="SAK48148.1"/>
    <property type="molecule type" value="Genomic_DNA"/>
</dbReference>
<comment type="similarity">
    <text evidence="1">Belongs to the DSD1 family.</text>
</comment>
<protein>
    <submittedName>
        <fullName evidence="4">Alanine racemase</fullName>
    </submittedName>
</protein>